<dbReference type="GO" id="GO:0051537">
    <property type="term" value="F:2 iron, 2 sulfur cluster binding"/>
    <property type="evidence" value="ECO:0007669"/>
    <property type="project" value="UniProtKB-KW"/>
</dbReference>
<dbReference type="GO" id="GO:0016020">
    <property type="term" value="C:membrane"/>
    <property type="evidence" value="ECO:0007669"/>
    <property type="project" value="UniProtKB-SubCell"/>
</dbReference>
<organism evidence="15 16">
    <name type="scientific">Coccomyxa viridis</name>
    <dbReference type="NCBI Taxonomy" id="1274662"/>
    <lineage>
        <taxon>Eukaryota</taxon>
        <taxon>Viridiplantae</taxon>
        <taxon>Chlorophyta</taxon>
        <taxon>core chlorophytes</taxon>
        <taxon>Trebouxiophyceae</taxon>
        <taxon>Trebouxiophyceae incertae sedis</taxon>
        <taxon>Coccomyxaceae</taxon>
        <taxon>Coccomyxa</taxon>
    </lineage>
</organism>
<comment type="subcellular location">
    <subcellularLocation>
        <location evidence="2">Membrane</location>
    </subcellularLocation>
    <subcellularLocation>
        <location evidence="1">Plastid</location>
        <location evidence="1">Chloroplast</location>
    </subcellularLocation>
</comment>
<keyword evidence="12" id="KW-0411">Iron-sulfur</keyword>
<dbReference type="PANTHER" id="PTHR21266">
    <property type="entry name" value="IRON-SULFUR DOMAIN CONTAINING PROTEIN"/>
    <property type="match status" value="1"/>
</dbReference>
<keyword evidence="13" id="KW-0472">Membrane</keyword>
<keyword evidence="7" id="KW-0479">Metal-binding</keyword>
<proteinExistence type="predicted"/>
<evidence type="ECO:0000256" key="10">
    <source>
        <dbReference type="ARBA" id="ARBA00023002"/>
    </source>
</evidence>
<dbReference type="Pfam" id="PF08417">
    <property type="entry name" value="PaO"/>
    <property type="match status" value="1"/>
</dbReference>
<dbReference type="GO" id="GO:0046872">
    <property type="term" value="F:metal ion binding"/>
    <property type="evidence" value="ECO:0007669"/>
    <property type="project" value="UniProtKB-KW"/>
</dbReference>
<dbReference type="InterPro" id="IPR017941">
    <property type="entry name" value="Rieske_2Fe-2S"/>
</dbReference>
<evidence type="ECO:0000256" key="4">
    <source>
        <dbReference type="ARBA" id="ARBA00022640"/>
    </source>
</evidence>
<keyword evidence="16" id="KW-1185">Reference proteome</keyword>
<protein>
    <recommendedName>
        <fullName evidence="14">Rieske domain-containing protein</fullName>
    </recommendedName>
</protein>
<dbReference type="EMBL" id="CAUYUE010000018">
    <property type="protein sequence ID" value="CAK0787797.1"/>
    <property type="molecule type" value="Genomic_DNA"/>
</dbReference>
<dbReference type="GO" id="GO:0009507">
    <property type="term" value="C:chloroplast"/>
    <property type="evidence" value="ECO:0007669"/>
    <property type="project" value="UniProtKB-SubCell"/>
</dbReference>
<evidence type="ECO:0000259" key="14">
    <source>
        <dbReference type="PROSITE" id="PS51296"/>
    </source>
</evidence>
<keyword evidence="10" id="KW-0560">Oxidoreductase</keyword>
<evidence type="ECO:0000256" key="13">
    <source>
        <dbReference type="ARBA" id="ARBA00023136"/>
    </source>
</evidence>
<sequence length="554" mass="61526">MSWALGKVHTLHHRHTGDGRPQPVLQCRLHLMTYKHLSLAYPAPSEVQLTGQKGSDRLATGICRTATLEAPTQTHEHQAPEEDEFDWARQWYPVAFVDDLDPSKPHSIELLGKRLVLWRDAQKQWRTFEDKCPHRLAPLSEGRIEPEDGTLMCSYHGWRFQGDGACTKVPQALDAKANAAACSNSRSCAVSHPTQVRQGYVHVWGDASSSAFIDSAAKPPMLVPELDPDAESAVLRDGSQPLSAGKRYLRDLPYSWDFLVENLMDPSHVAFSHHGILGKRDAPGVGHYEMEATPESSPVHKLGQGRDSVSLEVTSRGMGRPFTYSVQFVAPCLVRYYMPGFMGGEYAQMWMIATPSKPGWCRCLWWFFAPPQTASKRTKTLARLPTWLDHQVRSAVFDGDNVFLHGADRIAHSLEQETGSKWRGSYFMPAQADRTVTDFRKWLDKRGHGGPIKGDPGPILEDRRVLLDRYEQHVKHCKACTQALSVFKALRVGAAVLAAACLLSASGLVGGGAKLASVPVLALSLTAAGCAFAWQKLCRQIGKFYFTDYKHSET</sequence>
<evidence type="ECO:0000313" key="15">
    <source>
        <dbReference type="EMBL" id="CAK0787797.1"/>
    </source>
</evidence>
<evidence type="ECO:0000256" key="5">
    <source>
        <dbReference type="ARBA" id="ARBA00022692"/>
    </source>
</evidence>
<keyword evidence="3" id="KW-0150">Chloroplast</keyword>
<dbReference type="PROSITE" id="PS51296">
    <property type="entry name" value="RIESKE"/>
    <property type="match status" value="1"/>
</dbReference>
<dbReference type="AlphaFoldDB" id="A0AAV1INH0"/>
<keyword evidence="9" id="KW-1133">Transmembrane helix</keyword>
<keyword evidence="8" id="KW-0809">Transit peptide</keyword>
<evidence type="ECO:0000256" key="2">
    <source>
        <dbReference type="ARBA" id="ARBA00004370"/>
    </source>
</evidence>
<evidence type="ECO:0000256" key="11">
    <source>
        <dbReference type="ARBA" id="ARBA00023004"/>
    </source>
</evidence>
<feature type="domain" description="Rieske" evidence="14">
    <location>
        <begin position="91"/>
        <end position="203"/>
    </location>
</feature>
<evidence type="ECO:0000256" key="8">
    <source>
        <dbReference type="ARBA" id="ARBA00022946"/>
    </source>
</evidence>
<dbReference type="Pfam" id="PF00355">
    <property type="entry name" value="Rieske"/>
    <property type="match status" value="1"/>
</dbReference>
<gene>
    <name evidence="15" type="ORF">CVIRNUC_011019</name>
</gene>
<reference evidence="15 16" key="1">
    <citation type="submission" date="2023-10" db="EMBL/GenBank/DDBJ databases">
        <authorList>
            <person name="Maclean D."/>
            <person name="Macfadyen A."/>
        </authorList>
    </citation>
    <scope>NUCLEOTIDE SEQUENCE [LARGE SCALE GENOMIC DNA]</scope>
</reference>
<keyword evidence="6" id="KW-0001">2Fe-2S</keyword>
<dbReference type="Gene3D" id="2.102.10.10">
    <property type="entry name" value="Rieske [2Fe-2S] iron-sulphur domain"/>
    <property type="match status" value="1"/>
</dbReference>
<keyword evidence="4" id="KW-0934">Plastid</keyword>
<dbReference type="SUPFAM" id="SSF50022">
    <property type="entry name" value="ISP domain"/>
    <property type="match status" value="1"/>
</dbReference>
<keyword evidence="5" id="KW-0812">Transmembrane</keyword>
<accession>A0AAV1INH0</accession>
<dbReference type="Gene3D" id="3.90.380.10">
    <property type="entry name" value="Naphthalene 1,2-dioxygenase Alpha Subunit, Chain A, domain 1"/>
    <property type="match status" value="1"/>
</dbReference>
<evidence type="ECO:0000256" key="9">
    <source>
        <dbReference type="ARBA" id="ARBA00022989"/>
    </source>
</evidence>
<evidence type="ECO:0000256" key="6">
    <source>
        <dbReference type="ARBA" id="ARBA00022714"/>
    </source>
</evidence>
<dbReference type="GO" id="GO:0010277">
    <property type="term" value="F:chlorophyllide a oxygenase activity"/>
    <property type="evidence" value="ECO:0007669"/>
    <property type="project" value="InterPro"/>
</dbReference>
<keyword evidence="11" id="KW-0408">Iron</keyword>
<evidence type="ECO:0000256" key="3">
    <source>
        <dbReference type="ARBA" id="ARBA00022528"/>
    </source>
</evidence>
<dbReference type="Proteomes" id="UP001314263">
    <property type="component" value="Unassembled WGS sequence"/>
</dbReference>
<dbReference type="SUPFAM" id="SSF55961">
    <property type="entry name" value="Bet v1-like"/>
    <property type="match status" value="1"/>
</dbReference>
<dbReference type="InterPro" id="IPR036922">
    <property type="entry name" value="Rieske_2Fe-2S_sf"/>
</dbReference>
<dbReference type="InterPro" id="IPR013626">
    <property type="entry name" value="PaO"/>
</dbReference>
<evidence type="ECO:0000313" key="16">
    <source>
        <dbReference type="Proteomes" id="UP001314263"/>
    </source>
</evidence>
<dbReference type="PANTHER" id="PTHR21266:SF32">
    <property type="entry name" value="CHOLESTEROL 7-DESATURASE NVD"/>
    <property type="match status" value="1"/>
</dbReference>
<evidence type="ECO:0000256" key="1">
    <source>
        <dbReference type="ARBA" id="ARBA00004229"/>
    </source>
</evidence>
<evidence type="ECO:0000256" key="7">
    <source>
        <dbReference type="ARBA" id="ARBA00022723"/>
    </source>
</evidence>
<name>A0AAV1INH0_9CHLO</name>
<evidence type="ECO:0000256" key="12">
    <source>
        <dbReference type="ARBA" id="ARBA00023014"/>
    </source>
</evidence>
<dbReference type="InterPro" id="IPR050584">
    <property type="entry name" value="Cholesterol_7-desaturase"/>
</dbReference>
<comment type="caution">
    <text evidence="15">The sequence shown here is derived from an EMBL/GenBank/DDBJ whole genome shotgun (WGS) entry which is preliminary data.</text>
</comment>